<sequence length="298" mass="33465">MKEFDDQNRRQMVQWQEKLLRTSVRRRIRAGRLCEAVGTATNRSALEIGMGDAGLAVRLRQTGGDWHHVGIGPDALRSLDCVTGGPAGEWSPGGGLPFDDGSFELVVVDGALEWVEDESAFIRECHRVLQTDGRLILDVRHARRFSLMHCWRVLLGERRGGEGGGRAGYTAHHLFDLLKDGFDVPGIDRYSGFFVELLGALATGLLRLGGAADCFRPQEDDQSQFYRYQKVRLVSLLGMPLFMLADLLDRALFFLPRYRLLATTKRRVWRERRIPKLRDGRSIAEAAINTRIGSAAPF</sequence>
<dbReference type="InterPro" id="IPR013216">
    <property type="entry name" value="Methyltransf_11"/>
</dbReference>
<feature type="domain" description="Methyltransferase type 11" evidence="1">
    <location>
        <begin position="46"/>
        <end position="137"/>
    </location>
</feature>
<dbReference type="GO" id="GO:0008757">
    <property type="term" value="F:S-adenosylmethionine-dependent methyltransferase activity"/>
    <property type="evidence" value="ECO:0007669"/>
    <property type="project" value="InterPro"/>
</dbReference>
<reference evidence="2 3" key="2">
    <citation type="journal article" date="2016" name="ISME J.">
        <title>Characterization of the first cultured representative of Verrucomicrobia subdivision 5 indicates the proposal of a novel phylum.</title>
        <authorList>
            <person name="Spring S."/>
            <person name="Bunk B."/>
            <person name="Sproer C."/>
            <person name="Schumann P."/>
            <person name="Rohde M."/>
            <person name="Tindall B.J."/>
            <person name="Klenk H.P."/>
        </authorList>
    </citation>
    <scope>NUCLEOTIDE SEQUENCE [LARGE SCALE GENOMIC DNA]</scope>
    <source>
        <strain evidence="2 3">L21-Fru-AB</strain>
    </source>
</reference>
<dbReference type="InterPro" id="IPR029063">
    <property type="entry name" value="SAM-dependent_MTases_sf"/>
</dbReference>
<dbReference type="STRING" id="1307763.L21SP4_00547"/>
<dbReference type="KEGG" id="vbl:L21SP4_00547"/>
<dbReference type="AlphaFoldDB" id="A0A0G3EI60"/>
<gene>
    <name evidence="2" type="ORF">L21SP4_00547</name>
</gene>
<proteinExistence type="predicted"/>
<protein>
    <recommendedName>
        <fullName evidence="1">Methyltransferase type 11 domain-containing protein</fullName>
    </recommendedName>
</protein>
<evidence type="ECO:0000313" key="3">
    <source>
        <dbReference type="Proteomes" id="UP000035268"/>
    </source>
</evidence>
<accession>A0A0G3EI60</accession>
<dbReference type="Gene3D" id="3.40.50.150">
    <property type="entry name" value="Vaccinia Virus protein VP39"/>
    <property type="match status" value="1"/>
</dbReference>
<dbReference type="SUPFAM" id="SSF53335">
    <property type="entry name" value="S-adenosyl-L-methionine-dependent methyltransferases"/>
    <property type="match status" value="1"/>
</dbReference>
<dbReference type="Pfam" id="PF08241">
    <property type="entry name" value="Methyltransf_11"/>
    <property type="match status" value="1"/>
</dbReference>
<evidence type="ECO:0000259" key="1">
    <source>
        <dbReference type="Pfam" id="PF08241"/>
    </source>
</evidence>
<name>A0A0G3EI60_9BACT</name>
<keyword evidence="3" id="KW-1185">Reference proteome</keyword>
<reference evidence="3" key="1">
    <citation type="submission" date="2015-02" db="EMBL/GenBank/DDBJ databases">
        <title>Description and complete genome sequence of the first cultured representative of the subdivision 5 of the Verrucomicrobia phylum.</title>
        <authorList>
            <person name="Spring S."/>
            <person name="Bunk B."/>
            <person name="Sproer C."/>
            <person name="Klenk H.-P."/>
        </authorList>
    </citation>
    <scope>NUCLEOTIDE SEQUENCE [LARGE SCALE GENOMIC DNA]</scope>
    <source>
        <strain evidence="3">L21-Fru-AB</strain>
    </source>
</reference>
<dbReference type="CDD" id="cd02440">
    <property type="entry name" value="AdoMet_MTases"/>
    <property type="match status" value="1"/>
</dbReference>
<dbReference type="Proteomes" id="UP000035268">
    <property type="component" value="Chromosome"/>
</dbReference>
<dbReference type="EMBL" id="CP010904">
    <property type="protein sequence ID" value="AKJ63819.1"/>
    <property type="molecule type" value="Genomic_DNA"/>
</dbReference>
<dbReference type="RefSeq" id="WP_052881213.1">
    <property type="nucleotide sequence ID" value="NZ_CP010904.1"/>
</dbReference>
<evidence type="ECO:0000313" key="2">
    <source>
        <dbReference type="EMBL" id="AKJ63819.1"/>
    </source>
</evidence>
<organism evidence="2 3">
    <name type="scientific">Kiritimatiella glycovorans</name>
    <dbReference type="NCBI Taxonomy" id="1307763"/>
    <lineage>
        <taxon>Bacteria</taxon>
        <taxon>Pseudomonadati</taxon>
        <taxon>Kiritimatiellota</taxon>
        <taxon>Kiritimatiellia</taxon>
        <taxon>Kiritimatiellales</taxon>
        <taxon>Kiritimatiellaceae</taxon>
        <taxon>Kiritimatiella</taxon>
    </lineage>
</organism>
<dbReference type="OrthoDB" id="9792690at2"/>